<keyword evidence="3" id="KW-1185">Reference proteome</keyword>
<feature type="chain" id="PRO_5032390469" evidence="1">
    <location>
        <begin position="24"/>
        <end position="170"/>
    </location>
</feature>
<evidence type="ECO:0000256" key="1">
    <source>
        <dbReference type="SAM" id="SignalP"/>
    </source>
</evidence>
<keyword evidence="1" id="KW-0732">Signal</keyword>
<organism evidence="2 3">
    <name type="scientific">Salix dunnii</name>
    <dbReference type="NCBI Taxonomy" id="1413687"/>
    <lineage>
        <taxon>Eukaryota</taxon>
        <taxon>Viridiplantae</taxon>
        <taxon>Streptophyta</taxon>
        <taxon>Embryophyta</taxon>
        <taxon>Tracheophyta</taxon>
        <taxon>Spermatophyta</taxon>
        <taxon>Magnoliopsida</taxon>
        <taxon>eudicotyledons</taxon>
        <taxon>Gunneridae</taxon>
        <taxon>Pentapetalae</taxon>
        <taxon>rosids</taxon>
        <taxon>fabids</taxon>
        <taxon>Malpighiales</taxon>
        <taxon>Salicaceae</taxon>
        <taxon>Saliceae</taxon>
        <taxon>Salix</taxon>
    </lineage>
</organism>
<reference evidence="2 3" key="1">
    <citation type="submission" date="2020-10" db="EMBL/GenBank/DDBJ databases">
        <title>Plant Genome Project.</title>
        <authorList>
            <person name="Zhang R.-G."/>
        </authorList>
    </citation>
    <scope>NUCLEOTIDE SEQUENCE [LARGE SCALE GENOMIC DNA]</scope>
    <source>
        <strain evidence="2">FAFU-HL-1</strain>
        <tissue evidence="2">Leaf</tissue>
    </source>
</reference>
<feature type="signal peptide" evidence="1">
    <location>
        <begin position="1"/>
        <end position="23"/>
    </location>
</feature>
<dbReference type="Proteomes" id="UP000657918">
    <property type="component" value="Unassembled WGS sequence"/>
</dbReference>
<name>A0A835J3E8_9ROSI</name>
<evidence type="ECO:0000313" key="2">
    <source>
        <dbReference type="EMBL" id="KAF9662773.1"/>
    </source>
</evidence>
<gene>
    <name evidence="2" type="ORF">SADUNF_Sadunf18G0089100</name>
</gene>
<protein>
    <submittedName>
        <fullName evidence="2">Uncharacterized protein</fullName>
    </submittedName>
</protein>
<dbReference type="AlphaFoldDB" id="A0A835J3E8"/>
<dbReference type="EMBL" id="JADGMS010000018">
    <property type="protein sequence ID" value="KAF9662773.1"/>
    <property type="molecule type" value="Genomic_DNA"/>
</dbReference>
<evidence type="ECO:0000313" key="3">
    <source>
        <dbReference type="Proteomes" id="UP000657918"/>
    </source>
</evidence>
<sequence>MFFLFTKFMFFFTSRFCLFLIHSHNFLSILERNCSRFWVNRMNIRFDFEQFLRGEVTVSARHKNENMLKKVTRPERRTSPSRKRPGLKEHIKGMFENVDTIGGLLSGARRRALNVLASNTWGAFYLLSCLQCPELFRGLLNCMVELKFGYRKCLLVKKCDSLIERLKVKT</sequence>
<comment type="caution">
    <text evidence="2">The sequence shown here is derived from an EMBL/GenBank/DDBJ whole genome shotgun (WGS) entry which is preliminary data.</text>
</comment>
<proteinExistence type="predicted"/>
<accession>A0A835J3E8</accession>